<dbReference type="Proteomes" id="UP000799766">
    <property type="component" value="Unassembled WGS sequence"/>
</dbReference>
<reference evidence="1" key="1">
    <citation type="journal article" date="2020" name="Stud. Mycol.">
        <title>101 Dothideomycetes genomes: a test case for predicting lifestyles and emergence of pathogens.</title>
        <authorList>
            <person name="Haridas S."/>
            <person name="Albert R."/>
            <person name="Binder M."/>
            <person name="Bloem J."/>
            <person name="Labutti K."/>
            <person name="Salamov A."/>
            <person name="Andreopoulos B."/>
            <person name="Baker S."/>
            <person name="Barry K."/>
            <person name="Bills G."/>
            <person name="Bluhm B."/>
            <person name="Cannon C."/>
            <person name="Castanera R."/>
            <person name="Culley D."/>
            <person name="Daum C."/>
            <person name="Ezra D."/>
            <person name="Gonzalez J."/>
            <person name="Henrissat B."/>
            <person name="Kuo A."/>
            <person name="Liang C."/>
            <person name="Lipzen A."/>
            <person name="Lutzoni F."/>
            <person name="Magnuson J."/>
            <person name="Mondo S."/>
            <person name="Nolan M."/>
            <person name="Ohm R."/>
            <person name="Pangilinan J."/>
            <person name="Park H.-J."/>
            <person name="Ramirez L."/>
            <person name="Alfaro M."/>
            <person name="Sun H."/>
            <person name="Tritt A."/>
            <person name="Yoshinaga Y."/>
            <person name="Zwiers L.-H."/>
            <person name="Turgeon B."/>
            <person name="Goodwin S."/>
            <person name="Spatafora J."/>
            <person name="Crous P."/>
            <person name="Grigoriev I."/>
        </authorList>
    </citation>
    <scope>NUCLEOTIDE SEQUENCE</scope>
    <source>
        <strain evidence="1">ATCC 16933</strain>
    </source>
</reference>
<dbReference type="EMBL" id="MU001680">
    <property type="protein sequence ID" value="KAF2457366.1"/>
    <property type="molecule type" value="Genomic_DNA"/>
</dbReference>
<accession>A0A6A6P087</accession>
<gene>
    <name evidence="1" type="ORF">BDY21DRAFT_343632</name>
</gene>
<proteinExistence type="predicted"/>
<evidence type="ECO:0000313" key="1">
    <source>
        <dbReference type="EMBL" id="KAF2457366.1"/>
    </source>
</evidence>
<evidence type="ECO:0000313" key="2">
    <source>
        <dbReference type="Proteomes" id="UP000799766"/>
    </source>
</evidence>
<dbReference type="AlphaFoldDB" id="A0A6A6P087"/>
<organism evidence="1 2">
    <name type="scientific">Lineolata rhizophorae</name>
    <dbReference type="NCBI Taxonomy" id="578093"/>
    <lineage>
        <taxon>Eukaryota</taxon>
        <taxon>Fungi</taxon>
        <taxon>Dikarya</taxon>
        <taxon>Ascomycota</taxon>
        <taxon>Pezizomycotina</taxon>
        <taxon>Dothideomycetes</taxon>
        <taxon>Dothideomycetes incertae sedis</taxon>
        <taxon>Lineolatales</taxon>
        <taxon>Lineolataceae</taxon>
        <taxon>Lineolata</taxon>
    </lineage>
</organism>
<sequence length="172" mass="19319">MTWRRATGSGHVPFEVPARILSRPPIERGSELRLFISRRFRAPFRRTSTAHHSGVNAPRWSRGSLSTPKMHLSQQHPFFGSLYLYGGVESIYLYWYRLGGSTPPDNPKSAWPCLLLASDFSSFSRPAEISPPREKSHVASPTLRLPTARCGGCRLWRCFRREPAQSGPPASG</sequence>
<keyword evidence="2" id="KW-1185">Reference proteome</keyword>
<protein>
    <submittedName>
        <fullName evidence="1">Uncharacterized protein</fullName>
    </submittedName>
</protein>
<name>A0A6A6P087_9PEZI</name>